<dbReference type="Proteomes" id="UP001516588">
    <property type="component" value="Unassembled WGS sequence"/>
</dbReference>
<dbReference type="InterPro" id="IPR014284">
    <property type="entry name" value="RNA_pol_sigma-70_dom"/>
</dbReference>
<keyword evidence="7" id="KW-1185">Reference proteome</keyword>
<dbReference type="PANTHER" id="PTHR30385">
    <property type="entry name" value="SIGMA FACTOR F FLAGELLAR"/>
    <property type="match status" value="1"/>
</dbReference>
<proteinExistence type="predicted"/>
<keyword evidence="2" id="KW-0731">Sigma factor</keyword>
<dbReference type="InterPro" id="IPR016371">
    <property type="entry name" value="RNA_pol_sigma-H_factor"/>
</dbReference>
<keyword evidence="3" id="KW-0238">DNA-binding</keyword>
<evidence type="ECO:0000256" key="2">
    <source>
        <dbReference type="ARBA" id="ARBA00023082"/>
    </source>
</evidence>
<name>A0ABR9QYN2_9FIRM</name>
<dbReference type="InterPro" id="IPR013324">
    <property type="entry name" value="RNA_pol_sigma_r3/r4-like"/>
</dbReference>
<evidence type="ECO:0000313" key="6">
    <source>
        <dbReference type="EMBL" id="MBE5036006.1"/>
    </source>
</evidence>
<dbReference type="RefSeq" id="WP_226385651.1">
    <property type="nucleotide sequence ID" value="NZ_JADCKA010000013.1"/>
</dbReference>
<accession>A0ABR9QYN2</accession>
<feature type="domain" description="RNA polymerase sigma-70 region 2" evidence="5">
    <location>
        <begin position="33"/>
        <end position="101"/>
    </location>
</feature>
<dbReference type="Pfam" id="PF04542">
    <property type="entry name" value="Sigma70_r2"/>
    <property type="match status" value="1"/>
</dbReference>
<protein>
    <submittedName>
        <fullName evidence="6">Sigma-70 family RNA polymerase sigma factor</fullName>
    </submittedName>
</protein>
<keyword evidence="1" id="KW-0805">Transcription regulation</keyword>
<dbReference type="SUPFAM" id="SSF88659">
    <property type="entry name" value="Sigma3 and sigma4 domains of RNA polymerase sigma factors"/>
    <property type="match status" value="1"/>
</dbReference>
<evidence type="ECO:0000313" key="7">
    <source>
        <dbReference type="Proteomes" id="UP001516588"/>
    </source>
</evidence>
<comment type="caution">
    <text evidence="6">The sequence shown here is derived from an EMBL/GenBank/DDBJ whole genome shotgun (WGS) entry which is preliminary data.</text>
</comment>
<reference evidence="6 7" key="1">
    <citation type="submission" date="2020-10" db="EMBL/GenBank/DDBJ databases">
        <title>ChiBAC.</title>
        <authorList>
            <person name="Zenner C."/>
            <person name="Hitch T.C.A."/>
            <person name="Clavel T."/>
        </authorList>
    </citation>
    <scope>NUCLEOTIDE SEQUENCE [LARGE SCALE GENOMIC DNA]</scope>
    <source>
        <strain evidence="6 7">DSM 108706</strain>
    </source>
</reference>
<gene>
    <name evidence="6" type="ORF">INF20_06950</name>
</gene>
<keyword evidence="4" id="KW-0804">Transcription</keyword>
<dbReference type="InterPro" id="IPR007627">
    <property type="entry name" value="RNA_pol_sigma70_r2"/>
</dbReference>
<dbReference type="PANTHER" id="PTHR30385:SF1">
    <property type="entry name" value="RNA POLYMERASE SIGMA-H FACTOR"/>
    <property type="match status" value="1"/>
</dbReference>
<evidence type="ECO:0000256" key="1">
    <source>
        <dbReference type="ARBA" id="ARBA00023015"/>
    </source>
</evidence>
<dbReference type="InterPro" id="IPR013325">
    <property type="entry name" value="RNA_pol_sigma_r2"/>
</dbReference>
<dbReference type="PIRSF" id="PIRSF002939">
    <property type="entry name" value="RNA_polymerase_sigma-H_factor"/>
    <property type="match status" value="1"/>
</dbReference>
<dbReference type="SUPFAM" id="SSF88946">
    <property type="entry name" value="Sigma2 domain of RNA polymerase sigma factors"/>
    <property type="match status" value="1"/>
</dbReference>
<evidence type="ECO:0000256" key="3">
    <source>
        <dbReference type="ARBA" id="ARBA00023125"/>
    </source>
</evidence>
<dbReference type="EMBL" id="JADCKA010000013">
    <property type="protein sequence ID" value="MBE5036006.1"/>
    <property type="molecule type" value="Genomic_DNA"/>
</dbReference>
<evidence type="ECO:0000256" key="4">
    <source>
        <dbReference type="ARBA" id="ARBA00023163"/>
    </source>
</evidence>
<sequence length="210" mass="23172">MASENDMIRCRRMTDEELAIAAKGGDAEAEEFLIRKYKGEINKVAGMYSIAGADRDDSVQEAMIALFRAIRSFDVDGGASFRTYARVCMGRRLVSAAQAASRKKHAPLNDSVSLADPITREDGNSDGLTFLDVIAARTDDPYTKAMVNDVFEYINARGNGVFSPMEAAVWNGRMNGRSYDEIAAELGKDSKAVYNAMERTKKKILKYLDV</sequence>
<dbReference type="Gene3D" id="1.10.1740.10">
    <property type="match status" value="1"/>
</dbReference>
<organism evidence="6 7">
    <name type="scientific">Gallibacter intestinalis</name>
    <dbReference type="NCBI Taxonomy" id="2779356"/>
    <lineage>
        <taxon>Bacteria</taxon>
        <taxon>Bacillati</taxon>
        <taxon>Bacillota</taxon>
        <taxon>Clostridia</taxon>
        <taxon>Eubacteriales</taxon>
        <taxon>Eubacteriaceae</taxon>
        <taxon>Gallibacter</taxon>
    </lineage>
</organism>
<dbReference type="NCBIfam" id="TIGR02937">
    <property type="entry name" value="sigma70-ECF"/>
    <property type="match status" value="1"/>
</dbReference>
<evidence type="ECO:0000259" key="5">
    <source>
        <dbReference type="Pfam" id="PF04542"/>
    </source>
</evidence>